<keyword evidence="2" id="KW-0732">Signal</keyword>
<evidence type="ECO:0000313" key="4">
    <source>
        <dbReference type="Proteomes" id="UP000235965"/>
    </source>
</evidence>
<dbReference type="PANTHER" id="PTHR21879">
    <property type="entry name" value="FI03362P-RELATED-RELATED"/>
    <property type="match status" value="1"/>
</dbReference>
<dbReference type="OrthoDB" id="6620280at2759"/>
<comment type="caution">
    <text evidence="3">The sequence shown here is derived from an EMBL/GenBank/DDBJ whole genome shotgun (WGS) entry which is preliminary data.</text>
</comment>
<keyword evidence="4" id="KW-1185">Reference proteome</keyword>
<accession>A0A2J7PI84</accession>
<proteinExistence type="predicted"/>
<feature type="signal peptide" evidence="2">
    <location>
        <begin position="1"/>
        <end position="20"/>
    </location>
</feature>
<dbReference type="Pfam" id="PF07898">
    <property type="entry name" value="DUF1676"/>
    <property type="match status" value="1"/>
</dbReference>
<evidence type="ECO:0000256" key="1">
    <source>
        <dbReference type="SAM" id="Phobius"/>
    </source>
</evidence>
<name>A0A2J7PI84_9NEOP</name>
<protein>
    <recommendedName>
        <fullName evidence="5">Osiris 8</fullName>
    </recommendedName>
</protein>
<dbReference type="InterPro" id="IPR012464">
    <property type="entry name" value="DUF1676"/>
</dbReference>
<organism evidence="3 4">
    <name type="scientific">Cryptotermes secundus</name>
    <dbReference type="NCBI Taxonomy" id="105785"/>
    <lineage>
        <taxon>Eukaryota</taxon>
        <taxon>Metazoa</taxon>
        <taxon>Ecdysozoa</taxon>
        <taxon>Arthropoda</taxon>
        <taxon>Hexapoda</taxon>
        <taxon>Insecta</taxon>
        <taxon>Pterygota</taxon>
        <taxon>Neoptera</taxon>
        <taxon>Polyneoptera</taxon>
        <taxon>Dictyoptera</taxon>
        <taxon>Blattodea</taxon>
        <taxon>Blattoidea</taxon>
        <taxon>Termitoidae</taxon>
        <taxon>Kalotermitidae</taxon>
        <taxon>Cryptotermitinae</taxon>
        <taxon>Cryptotermes</taxon>
    </lineage>
</organism>
<dbReference type="InParanoid" id="A0A2J7PI84"/>
<evidence type="ECO:0008006" key="5">
    <source>
        <dbReference type="Google" id="ProtNLM"/>
    </source>
</evidence>
<dbReference type="FunCoup" id="A0A2J7PI84">
    <property type="interactions" value="27"/>
</dbReference>
<dbReference type="Proteomes" id="UP000235965">
    <property type="component" value="Unassembled WGS sequence"/>
</dbReference>
<keyword evidence="1" id="KW-0472">Membrane</keyword>
<keyword evidence="1" id="KW-1133">Transmembrane helix</keyword>
<dbReference type="GO" id="GO:0016020">
    <property type="term" value="C:membrane"/>
    <property type="evidence" value="ECO:0007669"/>
    <property type="project" value="TreeGrafter"/>
</dbReference>
<dbReference type="AlphaFoldDB" id="A0A2J7PI84"/>
<dbReference type="EMBL" id="NEVH01025129">
    <property type="protein sequence ID" value="PNF16034.1"/>
    <property type="molecule type" value="Genomic_DNA"/>
</dbReference>
<evidence type="ECO:0000313" key="3">
    <source>
        <dbReference type="EMBL" id="PNF16034.1"/>
    </source>
</evidence>
<keyword evidence="1" id="KW-0812">Transmembrane</keyword>
<dbReference type="PANTHER" id="PTHR21879:SF14">
    <property type="entry name" value="OSIRIS 8"/>
    <property type="match status" value="1"/>
</dbReference>
<reference evidence="3 4" key="1">
    <citation type="submission" date="2017-12" db="EMBL/GenBank/DDBJ databases">
        <title>Hemimetabolous genomes reveal molecular basis of termite eusociality.</title>
        <authorList>
            <person name="Harrison M.C."/>
            <person name="Jongepier E."/>
            <person name="Robertson H.M."/>
            <person name="Arning N."/>
            <person name="Bitard-Feildel T."/>
            <person name="Chao H."/>
            <person name="Childers C.P."/>
            <person name="Dinh H."/>
            <person name="Doddapaneni H."/>
            <person name="Dugan S."/>
            <person name="Gowin J."/>
            <person name="Greiner C."/>
            <person name="Han Y."/>
            <person name="Hu H."/>
            <person name="Hughes D.S.T."/>
            <person name="Huylmans A.-K."/>
            <person name="Kemena C."/>
            <person name="Kremer L.P.M."/>
            <person name="Lee S.L."/>
            <person name="Lopez-Ezquerra A."/>
            <person name="Mallet L."/>
            <person name="Monroy-Kuhn J.M."/>
            <person name="Moser A."/>
            <person name="Murali S.C."/>
            <person name="Muzny D.M."/>
            <person name="Otani S."/>
            <person name="Piulachs M.-D."/>
            <person name="Poelchau M."/>
            <person name="Qu J."/>
            <person name="Schaub F."/>
            <person name="Wada-Katsumata A."/>
            <person name="Worley K.C."/>
            <person name="Xie Q."/>
            <person name="Ylla G."/>
            <person name="Poulsen M."/>
            <person name="Gibbs R.A."/>
            <person name="Schal C."/>
            <person name="Richards S."/>
            <person name="Belles X."/>
            <person name="Korb J."/>
            <person name="Bornberg-Bauer E."/>
        </authorList>
    </citation>
    <scope>NUCLEOTIDE SEQUENCE [LARGE SCALE GENOMIC DNA]</scope>
    <source>
        <tissue evidence="3">Whole body</tissue>
    </source>
</reference>
<feature type="transmembrane region" description="Helical" evidence="1">
    <location>
        <begin position="180"/>
        <end position="197"/>
    </location>
</feature>
<evidence type="ECO:0000256" key="2">
    <source>
        <dbReference type="SAM" id="SignalP"/>
    </source>
</evidence>
<feature type="chain" id="PRO_5014458559" description="Osiris 8" evidence="2">
    <location>
        <begin position="21"/>
        <end position="265"/>
    </location>
</feature>
<gene>
    <name evidence="3" type="ORF">B7P43_G04588</name>
</gene>
<sequence>MTGYFVTCSVTLLIAGSVLGRQAESLYDNALSGDEPRSLAENADVPTSFLGTDFRFLFRIYNDCSQRDMSSCLKMKLVTALDRALKSRSDLKVFEGVAFTRDPSAISDTSVNGNPISEAELEASLPRGLQDKEDLLDGLIMDKILAFFKNHVLQFKLPSAQEFQRSLAEEGRRRRRGSGMYILFPILILGTLVPLALGKLALLAGKAFIISKLALVLSGIIGLKKLLGGSDGGHHESSYQVVSAHGSKRSFEDPHLLAYRSYAPS</sequence>